<evidence type="ECO:0000256" key="1">
    <source>
        <dbReference type="SAM" id="Phobius"/>
    </source>
</evidence>
<keyword evidence="1" id="KW-0812">Transmembrane</keyword>
<reference evidence="2" key="1">
    <citation type="submission" date="2019-12" db="EMBL/GenBank/DDBJ databases">
        <title>Genome sequencing and annotation of Brassica cretica.</title>
        <authorList>
            <person name="Studholme D.J."/>
            <person name="Sarris P.F."/>
        </authorList>
    </citation>
    <scope>NUCLEOTIDE SEQUENCE</scope>
    <source>
        <strain evidence="2">PFS-001/15</strain>
        <tissue evidence="2">Leaf</tissue>
    </source>
</reference>
<comment type="caution">
    <text evidence="2">The sequence shown here is derived from an EMBL/GenBank/DDBJ whole genome shotgun (WGS) entry which is preliminary data.</text>
</comment>
<organism evidence="2 3">
    <name type="scientific">Brassica cretica</name>
    <name type="common">Mustard</name>
    <dbReference type="NCBI Taxonomy" id="69181"/>
    <lineage>
        <taxon>Eukaryota</taxon>
        <taxon>Viridiplantae</taxon>
        <taxon>Streptophyta</taxon>
        <taxon>Embryophyta</taxon>
        <taxon>Tracheophyta</taxon>
        <taxon>Spermatophyta</taxon>
        <taxon>Magnoliopsida</taxon>
        <taxon>eudicotyledons</taxon>
        <taxon>Gunneridae</taxon>
        <taxon>Pentapetalae</taxon>
        <taxon>rosids</taxon>
        <taxon>malvids</taxon>
        <taxon>Brassicales</taxon>
        <taxon>Brassicaceae</taxon>
        <taxon>Brassiceae</taxon>
        <taxon>Brassica</taxon>
    </lineage>
</organism>
<gene>
    <name evidence="2" type="ORF">F2Q68_00034677</name>
</gene>
<name>A0A8S9H316_BRACR</name>
<dbReference type="AlphaFoldDB" id="A0A8S9H316"/>
<keyword evidence="1" id="KW-0472">Membrane</keyword>
<dbReference type="Proteomes" id="UP000712281">
    <property type="component" value="Unassembled WGS sequence"/>
</dbReference>
<protein>
    <submittedName>
        <fullName evidence="2">Uncharacterized protein</fullName>
    </submittedName>
</protein>
<evidence type="ECO:0000313" key="3">
    <source>
        <dbReference type="Proteomes" id="UP000712281"/>
    </source>
</evidence>
<feature type="transmembrane region" description="Helical" evidence="1">
    <location>
        <begin position="86"/>
        <end position="108"/>
    </location>
</feature>
<evidence type="ECO:0000313" key="2">
    <source>
        <dbReference type="EMBL" id="KAF2552199.1"/>
    </source>
</evidence>
<dbReference type="EMBL" id="QGKW02001988">
    <property type="protein sequence ID" value="KAF2552199.1"/>
    <property type="molecule type" value="Genomic_DNA"/>
</dbReference>
<proteinExistence type="predicted"/>
<sequence length="457" mass="50541">MMSTSTRSEMLCIALSDDYFIGVLISTFIQQGMSIEGQLITLPPAIQVSSETWFNCSQNPLIGFFKVDFDVCAFFRTQALGLQVKLLFGSLLSLATSIFRLVLVISVYQFTVENLSGYPSRQGFYGVKLHCLNLFLLVTPRSIVQECGFVSLTCYYITAASPSHYAVSSIDSSSQSLICGTPNLFVAETTVQKCRLARSTSYYATAALPSHYAVSNIDTVYVFIESSLGIETLVRQIHVLTVFRSVNNEMSATTHDFAVALSRVSLVSPPPFYMTRSLSFKTTTIVPQAVVTSFTFRLEKASSFSGELLDSSPRQPLVPVLCFASSTWTSFLWTCSPTPMASDSPSLLLYGLYLHLIIYKPRTAMMSTSTRPEMLCIALSDDYFICVLSSTFIQQGMSIEGQPITLPPAIQVSSETWFNCSQNPLIEFFKVDFDVCAFFRTQALGLQVKLLFGSLLS</sequence>
<keyword evidence="1" id="KW-1133">Transmembrane helix</keyword>
<accession>A0A8S9H316</accession>